<feature type="region of interest" description="Disordered" evidence="1">
    <location>
        <begin position="212"/>
        <end position="233"/>
    </location>
</feature>
<dbReference type="EMBL" id="JAMSHJ010000004">
    <property type="protein sequence ID" value="KAI5419847.1"/>
    <property type="molecule type" value="Genomic_DNA"/>
</dbReference>
<keyword evidence="3" id="KW-1185">Reference proteome</keyword>
<dbReference type="AlphaFoldDB" id="A0A9D4XGN7"/>
<gene>
    <name evidence="2" type="ORF">KIW84_043849</name>
</gene>
<evidence type="ECO:0000313" key="3">
    <source>
        <dbReference type="Proteomes" id="UP001058974"/>
    </source>
</evidence>
<reference evidence="2 3" key="1">
    <citation type="journal article" date="2022" name="Nat. Genet.">
        <title>Improved pea reference genome and pan-genome highlight genomic features and evolutionary characteristics.</title>
        <authorList>
            <person name="Yang T."/>
            <person name="Liu R."/>
            <person name="Luo Y."/>
            <person name="Hu S."/>
            <person name="Wang D."/>
            <person name="Wang C."/>
            <person name="Pandey M.K."/>
            <person name="Ge S."/>
            <person name="Xu Q."/>
            <person name="Li N."/>
            <person name="Li G."/>
            <person name="Huang Y."/>
            <person name="Saxena R.K."/>
            <person name="Ji Y."/>
            <person name="Li M."/>
            <person name="Yan X."/>
            <person name="He Y."/>
            <person name="Liu Y."/>
            <person name="Wang X."/>
            <person name="Xiang C."/>
            <person name="Varshney R.K."/>
            <person name="Ding H."/>
            <person name="Gao S."/>
            <person name="Zong X."/>
        </authorList>
    </citation>
    <scope>NUCLEOTIDE SEQUENCE [LARGE SCALE GENOMIC DNA]</scope>
    <source>
        <strain evidence="2 3">cv. Zhongwan 6</strain>
    </source>
</reference>
<organism evidence="2 3">
    <name type="scientific">Pisum sativum</name>
    <name type="common">Garden pea</name>
    <name type="synonym">Lathyrus oleraceus</name>
    <dbReference type="NCBI Taxonomy" id="3888"/>
    <lineage>
        <taxon>Eukaryota</taxon>
        <taxon>Viridiplantae</taxon>
        <taxon>Streptophyta</taxon>
        <taxon>Embryophyta</taxon>
        <taxon>Tracheophyta</taxon>
        <taxon>Spermatophyta</taxon>
        <taxon>Magnoliopsida</taxon>
        <taxon>eudicotyledons</taxon>
        <taxon>Gunneridae</taxon>
        <taxon>Pentapetalae</taxon>
        <taxon>rosids</taxon>
        <taxon>fabids</taxon>
        <taxon>Fabales</taxon>
        <taxon>Fabaceae</taxon>
        <taxon>Papilionoideae</taxon>
        <taxon>50 kb inversion clade</taxon>
        <taxon>NPAAA clade</taxon>
        <taxon>Hologalegina</taxon>
        <taxon>IRL clade</taxon>
        <taxon>Fabeae</taxon>
        <taxon>Lathyrus</taxon>
    </lineage>
</organism>
<dbReference type="Gramene" id="Psat04G0384900-T1">
    <property type="protein sequence ID" value="KAI5419847.1"/>
    <property type="gene ID" value="KIW84_043849"/>
</dbReference>
<comment type="caution">
    <text evidence="2">The sequence shown here is derived from an EMBL/GenBank/DDBJ whole genome shotgun (WGS) entry which is preliminary data.</text>
</comment>
<accession>A0A9D4XGN7</accession>
<evidence type="ECO:0000256" key="1">
    <source>
        <dbReference type="SAM" id="MobiDB-lite"/>
    </source>
</evidence>
<sequence length="337" mass="37751">MAPFVCRSHGPEWYKREFPAFASEHQVEANEIWKDFLTPTLLSTRVSSKKDGLGLIIYQPKLVAQKFGFSQFRPDNLFKRGSDACLGTCDITEKEFFDHLTLVTIPPFTPPNKAEDGKDEGEWKESPQLVRKKIRRKKIDSTLKKPDNANFIPGTAIFKDLMSSNPMSIIKYTPSASHSSPFVHPSMVNDLVGENVVDKSGISVEEAIPEENEKEMVKDNHSSESSDFESRGFNHKRDPVGALKILISNRGILLEKSPNSSSKSGGELSSVTMESLIRQLNLQILNAYVFQTIKNDSNITNGIKTLLKQLNVSDSPNFIIGFILEFEPPLNQATLDF</sequence>
<proteinExistence type="predicted"/>
<feature type="compositionally biased region" description="Basic and acidic residues" evidence="1">
    <location>
        <begin position="214"/>
        <end position="233"/>
    </location>
</feature>
<dbReference type="Proteomes" id="UP001058974">
    <property type="component" value="Chromosome 4"/>
</dbReference>
<evidence type="ECO:0000313" key="2">
    <source>
        <dbReference type="EMBL" id="KAI5419847.1"/>
    </source>
</evidence>
<protein>
    <submittedName>
        <fullName evidence="2">Uncharacterized protein</fullName>
    </submittedName>
</protein>
<name>A0A9D4XGN7_PEA</name>